<organism evidence="1 2">
    <name type="scientific">Hypoxylon rubiginosum</name>
    <dbReference type="NCBI Taxonomy" id="110542"/>
    <lineage>
        <taxon>Eukaryota</taxon>
        <taxon>Fungi</taxon>
        <taxon>Dikarya</taxon>
        <taxon>Ascomycota</taxon>
        <taxon>Pezizomycotina</taxon>
        <taxon>Sordariomycetes</taxon>
        <taxon>Xylariomycetidae</taxon>
        <taxon>Xylariales</taxon>
        <taxon>Hypoxylaceae</taxon>
        <taxon>Hypoxylon</taxon>
    </lineage>
</organism>
<accession>A0ACB9YS73</accession>
<dbReference type="EMBL" id="MU393530">
    <property type="protein sequence ID" value="KAI4862254.1"/>
    <property type="molecule type" value="Genomic_DNA"/>
</dbReference>
<evidence type="ECO:0000313" key="2">
    <source>
        <dbReference type="Proteomes" id="UP001497700"/>
    </source>
</evidence>
<proteinExistence type="predicted"/>
<evidence type="ECO:0000313" key="1">
    <source>
        <dbReference type="EMBL" id="KAI4862254.1"/>
    </source>
</evidence>
<comment type="caution">
    <text evidence="1">The sequence shown here is derived from an EMBL/GenBank/DDBJ whole genome shotgun (WGS) entry which is preliminary data.</text>
</comment>
<name>A0ACB9YS73_9PEZI</name>
<dbReference type="Proteomes" id="UP001497700">
    <property type="component" value="Unassembled WGS sequence"/>
</dbReference>
<reference evidence="1 2" key="1">
    <citation type="journal article" date="2022" name="New Phytol.">
        <title>Ecological generalism drives hyperdiversity of secondary metabolite gene clusters in xylarialean endophytes.</title>
        <authorList>
            <person name="Franco M.E.E."/>
            <person name="Wisecaver J.H."/>
            <person name="Arnold A.E."/>
            <person name="Ju Y.M."/>
            <person name="Slot J.C."/>
            <person name="Ahrendt S."/>
            <person name="Moore L.P."/>
            <person name="Eastman K.E."/>
            <person name="Scott K."/>
            <person name="Konkel Z."/>
            <person name="Mondo S.J."/>
            <person name="Kuo A."/>
            <person name="Hayes R.D."/>
            <person name="Haridas S."/>
            <person name="Andreopoulos B."/>
            <person name="Riley R."/>
            <person name="LaButti K."/>
            <person name="Pangilinan J."/>
            <person name="Lipzen A."/>
            <person name="Amirebrahimi M."/>
            <person name="Yan J."/>
            <person name="Adam C."/>
            <person name="Keymanesh K."/>
            <person name="Ng V."/>
            <person name="Louie K."/>
            <person name="Northen T."/>
            <person name="Drula E."/>
            <person name="Henrissat B."/>
            <person name="Hsieh H.M."/>
            <person name="Youens-Clark K."/>
            <person name="Lutzoni F."/>
            <person name="Miadlikowska J."/>
            <person name="Eastwood D.C."/>
            <person name="Hamelin R.C."/>
            <person name="Grigoriev I.V."/>
            <person name="U'Ren J.M."/>
        </authorList>
    </citation>
    <scope>NUCLEOTIDE SEQUENCE [LARGE SCALE GENOMIC DNA]</scope>
    <source>
        <strain evidence="1 2">CBS 119005</strain>
    </source>
</reference>
<keyword evidence="2" id="KW-1185">Reference proteome</keyword>
<sequence>MEDQPDFMAETAKEEDLRKIWNWNATVPEAVEACVHDLITERMLPEAPAVCAWGGELTYAELDALSSRLAYHLVELGVGPEAIVPLCFEKSTWMPVAMLGVMKAGGAGCAIDITQPRARLQAILQQVQPRIVLSSATNTSLATGLLDDIPVFTVDKDSLNQLPPILPTMPTIPPTPVGPTNTLYLVFTSGSTGTPKGVVITHSNFSSALIHQTRQLGFERRSRVLDMASYAFDAAWYNALHTLYAGGCLCIPSENERRNDLTGCIRRLKPTFINLTPKLCEFLDTTSLQGIDMIELAGEQADARQVGRMRETTSVRFAYGPAECSILSTVSKEDASCSSIGLGLGVRTWIVNADDPRSLMPIGSVGELWIEGPLVGQGYLNDKPKTLAAFVEDPIWLLRGGPGVPGRAGRLYRTGDLVRYDTDGSLLFVGRKDTQVKIRGQRVELGEVEQQILRNLPSTVDTQVVADVIKPRESDSAILVVFLKESEGLTAEIASIEEKLAAVLPTYMIPSAYIALKEIPISQTGKTDRKKLRELGATYTLEHLAKINLARGEWQQPHTMLEKQLQRLWAAVLGINASIIGAADSFLRIGGDSIKAMQLVALAREDGLSLTVADVLKRPRLCDLAVVASQLSAMGGADEVVEPFTLLGREESEVRGMAASFCRVTPTQVEDAFPCTPMQEGLLALTARRPNDYVVRIALELNSTVDVNRFKAAWEEVVLKSPVLRTRIVDLGQNGLTQAIIDEKPQWSFARNIGVYMKEEAQRTTGLGTPLTRFGLVDEEDSGRRFFVYAIHHALCDGWSVPLLLEMVEKVYQHEVVQPAPRFQSFIKHIRNFDERRVANFWREQLEGIGAQPFPQLPSAAYQPKPDMEISHNITGLRWPRTDVTPSILIRAAWSILASQYTGTSDVVFGATMSGRQATVPRIEQMTGPTIATVPVRVVLDPEESVQQLLVRMQEQAIETVGFEQVGLQWIRRLGDDGDRACQFQTLLVIQPAGQKTNSTLFKRGTDDWELGVFNPYGMLLECRLENDGAHLRTSFDSTVIDERQVRRIMQQLEHVLQQLSAPENSTKMLAAVETASQQDLDDIWNWNATVPKGIDACVHDLIAETMRNQPAMPAVCAWNGELTYGELDMLSMRLARRLRKLGVGPEVIVPISFDKSIWAPVAMLGVLRAGGAFAILPPSLPSGRLGLLIEAIKPKVVVASPQHAHLFPRALIFSPEDVADDEDENDDDPVSHNARPSSTAAVLFTSGTTGTPKGILLDHRCLSTTARYLGRDFGAGTWTRVFQFASYLFDVSIHETFMALLYGGCLCVPSESDKENNTSEALVQLRANWACLSPSVGRAILTDSVNTLQTLVFAGEALKETDVSRWTNKLKVFNWYGPAEFSLCASTPVELSAWSSGSIGSGSASTCWVVNRDETDRLMPVGAVGELAVEGSGMMSGYMNDPERTAVVIIENPSWLVRGHPDQPQPGRQGRLYRTGDLVRYNANGSLTYIGRKDAQVKIRGQRVELGDVEHHVLQNLNLEDSADAQVVAEVITPHGSKNPMLVAFVKAGRDSRIAEVQPIERGYLVGLENKLTDILPRHMIPSAYLAIRKVPITPNGKADRRKLRAIGGTFTTDQLSGHSPTMRGKRRRQSMTPTERQLKKLWAPILGIEVEIAVEDSFLQMGGDSIAAMRLVAAAREQGLSFTVADVFKRPRLCDLATVAVAVVRDKERAAKVAIKAFSLLGDQVDLKSFVREEISPRLRSLYTASISDAFPVTHWQATCINLALKTPPQQWHHFWLDLPTASSTAQIDKNCEQLWDNLDILRVVFIRSGGQYLQVLPEGLRPTVLHYSTDERLEELTSKICEEDLRHPGILGTPFTRFHALSRPDGAQRLIIRMSHAQYDGTTLIHMMRFLRAVYKNEPPPVSPSFSAFMEYAFNNKHAARRYWRSFLRGSTLTKLERDPSCDDPDCTASPIIVEKLVRMPHSFSGFTPATIFTSACAVFLSKATKSSDVTFGRLVSGRAMVPVHLRNAVGPCVNIIPVRARVSSENHLGHALKSVHEQHIESLIFDTIGFDEIVKHCTEWPRDTHYFGCVTHYQDLGDAEEEFGGVSRRLECYEGNRADTKMMENDVVMILAKPVGNHLKLELAANGGHYTKQVIRGWSEILAMAIEAFDHTVECCS</sequence>
<protein>
    <submittedName>
        <fullName evidence="1">Nonribosomal peptide synthase</fullName>
    </submittedName>
</protein>
<gene>
    <name evidence="1" type="ORF">F4820DRAFT_463922</name>
</gene>